<comment type="caution">
    <text evidence="1">The sequence shown here is derived from an EMBL/GenBank/DDBJ whole genome shotgun (WGS) entry which is preliminary data.</text>
</comment>
<dbReference type="AlphaFoldDB" id="A0A6V7UYD5"/>
<dbReference type="Proteomes" id="UP000580250">
    <property type="component" value="Unassembled WGS sequence"/>
</dbReference>
<reference evidence="1 2" key="1">
    <citation type="submission" date="2020-08" db="EMBL/GenBank/DDBJ databases">
        <authorList>
            <person name="Koutsovoulos G."/>
            <person name="Danchin GJ E."/>
        </authorList>
    </citation>
    <scope>NUCLEOTIDE SEQUENCE [LARGE SCALE GENOMIC DNA]</scope>
</reference>
<name>A0A6V7UYD5_MELEN</name>
<dbReference type="PROSITE" id="PS51257">
    <property type="entry name" value="PROKAR_LIPOPROTEIN"/>
    <property type="match status" value="1"/>
</dbReference>
<evidence type="ECO:0000313" key="1">
    <source>
        <dbReference type="EMBL" id="CAD2166870.1"/>
    </source>
</evidence>
<dbReference type="EMBL" id="CAJEWN010000121">
    <property type="protein sequence ID" value="CAD2166870.1"/>
    <property type="molecule type" value="Genomic_DNA"/>
</dbReference>
<sequence>MSFWTRHSQFSFHYYTLLMQGCDLYLFRNAVPTTDLRTYEIEMNLFVITELDRTFWLKNRI</sequence>
<accession>A0A6V7UYD5</accession>
<gene>
    <name evidence="1" type="ORF">MENT_LOCUS18175</name>
</gene>
<organism evidence="1 2">
    <name type="scientific">Meloidogyne enterolobii</name>
    <name type="common">Root-knot nematode worm</name>
    <name type="synonym">Meloidogyne mayaguensis</name>
    <dbReference type="NCBI Taxonomy" id="390850"/>
    <lineage>
        <taxon>Eukaryota</taxon>
        <taxon>Metazoa</taxon>
        <taxon>Ecdysozoa</taxon>
        <taxon>Nematoda</taxon>
        <taxon>Chromadorea</taxon>
        <taxon>Rhabditida</taxon>
        <taxon>Tylenchina</taxon>
        <taxon>Tylenchomorpha</taxon>
        <taxon>Tylenchoidea</taxon>
        <taxon>Meloidogynidae</taxon>
        <taxon>Meloidogyninae</taxon>
        <taxon>Meloidogyne</taxon>
    </lineage>
</organism>
<evidence type="ECO:0000313" key="2">
    <source>
        <dbReference type="Proteomes" id="UP000580250"/>
    </source>
</evidence>
<protein>
    <submittedName>
        <fullName evidence="1">Uncharacterized protein</fullName>
    </submittedName>
</protein>
<proteinExistence type="predicted"/>